<protein>
    <submittedName>
        <fullName evidence="1">Uncharacterized protein</fullName>
    </submittedName>
</protein>
<organism evidence="1 2">
    <name type="scientific">Dallia pectoralis</name>
    <name type="common">Alaska blackfish</name>
    <dbReference type="NCBI Taxonomy" id="75939"/>
    <lineage>
        <taxon>Eukaryota</taxon>
        <taxon>Metazoa</taxon>
        <taxon>Chordata</taxon>
        <taxon>Craniata</taxon>
        <taxon>Vertebrata</taxon>
        <taxon>Euteleostomi</taxon>
        <taxon>Actinopterygii</taxon>
        <taxon>Neopterygii</taxon>
        <taxon>Teleostei</taxon>
        <taxon>Protacanthopterygii</taxon>
        <taxon>Esociformes</taxon>
        <taxon>Umbridae</taxon>
        <taxon>Dallia</taxon>
    </lineage>
</organism>
<evidence type="ECO:0000313" key="1">
    <source>
        <dbReference type="EMBL" id="KAJ7993247.1"/>
    </source>
</evidence>
<accession>A0ACC2FPF3</accession>
<dbReference type="EMBL" id="CM055751">
    <property type="protein sequence ID" value="KAJ7993247.1"/>
    <property type="molecule type" value="Genomic_DNA"/>
</dbReference>
<comment type="caution">
    <text evidence="1">The sequence shown here is derived from an EMBL/GenBank/DDBJ whole genome shotgun (WGS) entry which is preliminary data.</text>
</comment>
<dbReference type="Proteomes" id="UP001157502">
    <property type="component" value="Chromosome 24"/>
</dbReference>
<evidence type="ECO:0000313" key="2">
    <source>
        <dbReference type="Proteomes" id="UP001157502"/>
    </source>
</evidence>
<reference evidence="1" key="1">
    <citation type="submission" date="2021-05" db="EMBL/GenBank/DDBJ databases">
        <authorList>
            <person name="Pan Q."/>
            <person name="Jouanno E."/>
            <person name="Zahm M."/>
            <person name="Klopp C."/>
            <person name="Cabau C."/>
            <person name="Louis A."/>
            <person name="Berthelot C."/>
            <person name="Parey E."/>
            <person name="Roest Crollius H."/>
            <person name="Montfort J."/>
            <person name="Robinson-Rechavi M."/>
            <person name="Bouchez O."/>
            <person name="Lampietro C."/>
            <person name="Lopez Roques C."/>
            <person name="Donnadieu C."/>
            <person name="Postlethwait J."/>
            <person name="Bobe J."/>
            <person name="Dillon D."/>
            <person name="Chandos A."/>
            <person name="von Hippel F."/>
            <person name="Guiguen Y."/>
        </authorList>
    </citation>
    <scope>NUCLEOTIDE SEQUENCE</scope>
    <source>
        <strain evidence="1">YG-Jan2019</strain>
    </source>
</reference>
<sequence>MVLLQGMTFFKGRNLALCEADVFIDRTRLTAGPRTSQDSAARLSIHLPLQLNTGQDALSSPQLTGDGQCLGQCRRSDIREEDWLV</sequence>
<keyword evidence="2" id="KW-1185">Reference proteome</keyword>
<gene>
    <name evidence="1" type="ORF">DPEC_G00270470</name>
</gene>
<proteinExistence type="predicted"/>
<name>A0ACC2FPF3_DALPE</name>